<accession>A0ABM7IMI0</accession>
<feature type="region of interest" description="Disordered" evidence="1">
    <location>
        <begin position="94"/>
        <end position="132"/>
    </location>
</feature>
<evidence type="ECO:0000313" key="3">
    <source>
        <dbReference type="EMBL" id="BBX88021.1"/>
    </source>
</evidence>
<name>A0ABM7IMI0_9MYCO</name>
<protein>
    <recommendedName>
        <fullName evidence="2">HTH cro/C1-type domain-containing protein</fullName>
    </recommendedName>
</protein>
<dbReference type="InterPro" id="IPR001387">
    <property type="entry name" value="Cro/C1-type_HTH"/>
</dbReference>
<dbReference type="EMBL" id="AP022577">
    <property type="protein sequence ID" value="BBX88021.1"/>
    <property type="molecule type" value="Genomic_DNA"/>
</dbReference>
<keyword evidence="4" id="KW-1185">Reference proteome</keyword>
<evidence type="ECO:0000313" key="4">
    <source>
        <dbReference type="Proteomes" id="UP000465609"/>
    </source>
</evidence>
<reference evidence="3 4" key="1">
    <citation type="journal article" date="2019" name="Emerg. Microbes Infect.">
        <title>Comprehensive subspecies identification of 175 nontuberculous mycobacteria species based on 7547 genomic profiles.</title>
        <authorList>
            <person name="Matsumoto Y."/>
            <person name="Kinjo T."/>
            <person name="Motooka D."/>
            <person name="Nabeya D."/>
            <person name="Jung N."/>
            <person name="Uechi K."/>
            <person name="Horii T."/>
            <person name="Iida T."/>
            <person name="Fujita J."/>
            <person name="Nakamura S."/>
        </authorList>
    </citation>
    <scope>NUCLEOTIDE SEQUENCE [LARGE SCALE GENOMIC DNA]</scope>
    <source>
        <strain evidence="3 4">JCM 15296</strain>
    </source>
</reference>
<gene>
    <name evidence="3" type="ORF">MAUB_58940</name>
</gene>
<evidence type="ECO:0000259" key="2">
    <source>
        <dbReference type="Pfam" id="PF13443"/>
    </source>
</evidence>
<feature type="compositionally biased region" description="Basic residues" evidence="1">
    <location>
        <begin position="121"/>
        <end position="132"/>
    </location>
</feature>
<feature type="domain" description="HTH cro/C1-type" evidence="2">
    <location>
        <begin position="11"/>
        <end position="75"/>
    </location>
</feature>
<dbReference type="Proteomes" id="UP000465609">
    <property type="component" value="Chromosome"/>
</dbReference>
<evidence type="ECO:0000256" key="1">
    <source>
        <dbReference type="SAM" id="MobiDB-lite"/>
    </source>
</evidence>
<sequence length="132" mass="14243">MMPAKLDYHWHLRTVMAAGGMFATTDLIEPLEQRGITLSSSQVYRLVVERPERLSLKILMALLDILDCTMDDLIEPAVSARAGARGKKAVGAEAGLGGLRPSGRAFAAPSDHQRSVGFRPGRVHHGLGRGGR</sequence>
<organism evidence="3 4">
    <name type="scientific">Mycolicibacterium aubagnense</name>
    <dbReference type="NCBI Taxonomy" id="319707"/>
    <lineage>
        <taxon>Bacteria</taxon>
        <taxon>Bacillati</taxon>
        <taxon>Actinomycetota</taxon>
        <taxon>Actinomycetes</taxon>
        <taxon>Mycobacteriales</taxon>
        <taxon>Mycobacteriaceae</taxon>
        <taxon>Mycolicibacterium</taxon>
    </lineage>
</organism>
<proteinExistence type="predicted"/>
<dbReference type="Pfam" id="PF13443">
    <property type="entry name" value="HTH_26"/>
    <property type="match status" value="1"/>
</dbReference>